<dbReference type="Pfam" id="PF01805">
    <property type="entry name" value="Surp"/>
    <property type="match status" value="1"/>
</dbReference>
<organism evidence="4 5">
    <name type="scientific">Pseudogymnoascus destructans (strain ATCC MYA-4855 / 20631-21)</name>
    <name type="common">Bat white-nose syndrome fungus</name>
    <name type="synonym">Geomyces destructans</name>
    <dbReference type="NCBI Taxonomy" id="658429"/>
    <lineage>
        <taxon>Eukaryota</taxon>
        <taxon>Fungi</taxon>
        <taxon>Dikarya</taxon>
        <taxon>Ascomycota</taxon>
        <taxon>Pezizomycotina</taxon>
        <taxon>Leotiomycetes</taxon>
        <taxon>Thelebolales</taxon>
        <taxon>Thelebolaceae</taxon>
        <taxon>Pseudogymnoascus</taxon>
    </lineage>
</organism>
<evidence type="ECO:0000256" key="1">
    <source>
        <dbReference type="ARBA" id="ARBA00022884"/>
    </source>
</evidence>
<dbReference type="InterPro" id="IPR035967">
    <property type="entry name" value="SWAP/Surp_sf"/>
</dbReference>
<dbReference type="EMBL" id="GL573173">
    <property type="protein sequence ID" value="ELR08459.1"/>
    <property type="molecule type" value="Genomic_DNA"/>
</dbReference>
<sequence length="839" mass="89738">MDNSAYSGNNKHIKEFPAIDNKLHALTKKSLFEKQRAEAEAKRVREEAETKAVYESFVKSFDDDEGGYNANANDGGGDGRGGGGGGGGYGKGGGRKGGGGYTSGGYDHGGRRFGGPPPPMGPMRGSSGPGSLGPIHGPRRKRGFEASFNNSSSSARRSGSGVGGDRGDRGALLGFDDSPPRATPRGFGASDDEEEDDTAAGRTAGGRAEPALAKPTLRLAQLPPGTSTAAIKALIPGLTVDAVKILPPPPGGVGGGERRSMTAIVTLSQETAANDIDAAVHALQNKYLGFGFCLELHRYLSSAALESSTVGAGTGRGAGSTAGAAAHPFGAKPVVVEGVPNTQQFAPNQYRGIAPPTSYASTPRGPLGPILHVPVRQPSDIKELRVIHKTIESLLTHGPAFEALLMSRPEVKREPRWAWLWDARSGGGVYYRYRLWEMMTSSSPSSGRYVPLFEDSAAWKAPESGLPFEFVTRLDEFVEDAAYNSDDDEEDSGDEAAGRGKEDEGGPGYLNPLARAKLTHLLARLPTTTGKLRKGDVARVTAFAITHAGRGADEVVEALVANVAHPYSFTSANPTYRPPPKPTGGEGKEAAEKEDTTPATLNALHLISSLLSSCSTSRIRHAWRYRSLLESALRRSKTFEHLASLERRMGWGRMRGEKWRRSVGAVLALWEGWCVFPAKAQEGFVEAFKVPVREEKEVEEKKVGRWKAVERVVGAEVDGGEEVEDVDGQPMVEDEEDLDGVPMEPSEEEEGDVDGEPMVVDEEEETYEPPPAEPVVVEQLQQQERGMERPVRKRPKAEDMFADSGSEGEEGGRGVLNTGGILVTKRTLYTGKNQALLAQ</sequence>
<feature type="region of interest" description="Disordered" evidence="2">
    <location>
        <begin position="730"/>
        <end position="817"/>
    </location>
</feature>
<proteinExistence type="predicted"/>
<evidence type="ECO:0000259" key="3">
    <source>
        <dbReference type="PROSITE" id="PS51391"/>
    </source>
</evidence>
<feature type="region of interest" description="Disordered" evidence="2">
    <location>
        <begin position="482"/>
        <end position="510"/>
    </location>
</feature>
<protein>
    <recommendedName>
        <fullName evidence="3">CID domain-containing protein</fullName>
    </recommendedName>
</protein>
<dbReference type="OrthoDB" id="377209at2759"/>
<feature type="domain" description="CID" evidence="3">
    <location>
        <begin position="510"/>
        <end position="692"/>
    </location>
</feature>
<name>L8G6I1_PSED2</name>
<dbReference type="STRING" id="658429.L8G6I1"/>
<evidence type="ECO:0000256" key="2">
    <source>
        <dbReference type="SAM" id="MobiDB-lite"/>
    </source>
</evidence>
<dbReference type="Proteomes" id="UP000011064">
    <property type="component" value="Unassembled WGS sequence"/>
</dbReference>
<feature type="region of interest" description="Disordered" evidence="2">
    <location>
        <begin position="61"/>
        <end position="209"/>
    </location>
</feature>
<dbReference type="GO" id="GO:0006396">
    <property type="term" value="P:RNA processing"/>
    <property type="evidence" value="ECO:0007669"/>
    <property type="project" value="InterPro"/>
</dbReference>
<dbReference type="HOGENOM" id="CLU_007957_0_0_1"/>
<keyword evidence="1" id="KW-0694">RNA-binding</keyword>
<dbReference type="Gene3D" id="1.10.10.790">
    <property type="entry name" value="Surp module"/>
    <property type="match status" value="1"/>
</dbReference>
<feature type="compositionally biased region" description="Acidic residues" evidence="2">
    <location>
        <begin position="730"/>
        <end position="767"/>
    </location>
</feature>
<accession>L8G6I1</accession>
<dbReference type="PANTHER" id="PTHR23140">
    <property type="entry name" value="RNA PROCESSING PROTEIN LD23810P"/>
    <property type="match status" value="1"/>
</dbReference>
<gene>
    <name evidence="4" type="ORF">GMDG_00523</name>
</gene>
<feature type="compositionally biased region" description="Low complexity" evidence="2">
    <location>
        <begin position="147"/>
        <end position="159"/>
    </location>
</feature>
<keyword evidence="5" id="KW-1185">Reference proteome</keyword>
<reference evidence="5" key="1">
    <citation type="submission" date="2010-09" db="EMBL/GenBank/DDBJ databases">
        <title>The genome sequence of Geomyces destructans 20631-21.</title>
        <authorList>
            <consortium name="The Broad Institute Genome Sequencing Platform"/>
            <person name="Cuomo C.A."/>
            <person name="Blehert D.S."/>
            <person name="Lorch J.M."/>
            <person name="Young S.K."/>
            <person name="Zeng Q."/>
            <person name="Gargeya S."/>
            <person name="Fitzgerald M."/>
            <person name="Haas B."/>
            <person name="Abouelleil A."/>
            <person name="Alvarado L."/>
            <person name="Arachchi H.M."/>
            <person name="Berlin A."/>
            <person name="Brown A."/>
            <person name="Chapman S.B."/>
            <person name="Chen Z."/>
            <person name="Dunbar C."/>
            <person name="Freedman E."/>
            <person name="Gearin G."/>
            <person name="Gellesch M."/>
            <person name="Goldberg J."/>
            <person name="Griggs A."/>
            <person name="Gujja S."/>
            <person name="Heiman D."/>
            <person name="Howarth C."/>
            <person name="Larson L."/>
            <person name="Lui A."/>
            <person name="MacDonald P.J.P."/>
            <person name="Montmayeur A."/>
            <person name="Murphy C."/>
            <person name="Neiman D."/>
            <person name="Pearson M."/>
            <person name="Priest M."/>
            <person name="Roberts A."/>
            <person name="Saif S."/>
            <person name="Shea T."/>
            <person name="Shenoy N."/>
            <person name="Sisk P."/>
            <person name="Stolte C."/>
            <person name="Sykes S."/>
            <person name="Wortman J."/>
            <person name="Nusbaum C."/>
            <person name="Birren B."/>
        </authorList>
    </citation>
    <scope>NUCLEOTIDE SEQUENCE [LARGE SCALE GENOMIC DNA]</scope>
    <source>
        <strain evidence="5">ATCC MYA-4855 / 20631-21</strain>
    </source>
</reference>
<dbReference type="GO" id="GO:0003723">
    <property type="term" value="F:RNA binding"/>
    <property type="evidence" value="ECO:0007669"/>
    <property type="project" value="UniProtKB-KW"/>
</dbReference>
<dbReference type="PROSITE" id="PS51391">
    <property type="entry name" value="CID"/>
    <property type="match status" value="1"/>
</dbReference>
<feature type="compositionally biased region" description="Acidic residues" evidence="2">
    <location>
        <begin position="485"/>
        <end position="494"/>
    </location>
</feature>
<dbReference type="InterPro" id="IPR006569">
    <property type="entry name" value="CID_dom"/>
</dbReference>
<dbReference type="InterPro" id="IPR000061">
    <property type="entry name" value="Surp"/>
</dbReference>
<dbReference type="InterPro" id="IPR008942">
    <property type="entry name" value="ENTH_VHS"/>
</dbReference>
<dbReference type="InParanoid" id="L8G6I1"/>
<evidence type="ECO:0000313" key="5">
    <source>
        <dbReference type="Proteomes" id="UP000011064"/>
    </source>
</evidence>
<feature type="region of interest" description="Disordered" evidence="2">
    <location>
        <begin position="569"/>
        <end position="595"/>
    </location>
</feature>
<feature type="compositionally biased region" description="Gly residues" evidence="2">
    <location>
        <begin position="74"/>
        <end position="107"/>
    </location>
</feature>
<dbReference type="SUPFAM" id="SSF109905">
    <property type="entry name" value="Surp module (SWAP domain)"/>
    <property type="match status" value="1"/>
</dbReference>
<evidence type="ECO:0000313" key="4">
    <source>
        <dbReference type="EMBL" id="ELR08459.1"/>
    </source>
</evidence>
<feature type="compositionally biased region" description="Basic and acidic residues" evidence="2">
    <location>
        <begin position="586"/>
        <end position="595"/>
    </location>
</feature>
<dbReference type="InterPro" id="IPR051485">
    <property type="entry name" value="SR-CTD_assoc_factor"/>
</dbReference>
<dbReference type="AlphaFoldDB" id="L8G6I1"/>
<dbReference type="GO" id="GO:0005634">
    <property type="term" value="C:nucleus"/>
    <property type="evidence" value="ECO:0007669"/>
    <property type="project" value="TreeGrafter"/>
</dbReference>
<dbReference type="Gene3D" id="1.25.40.90">
    <property type="match status" value="1"/>
</dbReference>
<dbReference type="VEuPathDB" id="FungiDB:GMDG_00523"/>
<dbReference type="PANTHER" id="PTHR23140:SF0">
    <property type="entry name" value="U2 SNRNP-ASSOCIATED SURP MOTIF-CONTAINING PROTEIN"/>
    <property type="match status" value="1"/>
</dbReference>